<comment type="caution">
    <text evidence="1">The sequence shown here is derived from an EMBL/GenBank/DDBJ whole genome shotgun (WGS) entry which is preliminary data.</text>
</comment>
<dbReference type="Proteomes" id="UP001165289">
    <property type="component" value="Unassembled WGS sequence"/>
</dbReference>
<keyword evidence="2" id="KW-1185">Reference proteome</keyword>
<dbReference type="AlphaFoldDB" id="A0AAV7KDZ5"/>
<evidence type="ECO:0000313" key="1">
    <source>
        <dbReference type="EMBL" id="KAI6659075.1"/>
    </source>
</evidence>
<accession>A0AAV7KDZ5</accession>
<protein>
    <submittedName>
        <fullName evidence="1">Uncharacterized protein</fullName>
    </submittedName>
</protein>
<evidence type="ECO:0000313" key="2">
    <source>
        <dbReference type="Proteomes" id="UP001165289"/>
    </source>
</evidence>
<reference evidence="1 2" key="1">
    <citation type="journal article" date="2023" name="BMC Biol.">
        <title>The compact genome of the sponge Oopsacas minuta (Hexactinellida) is lacking key metazoan core genes.</title>
        <authorList>
            <person name="Santini S."/>
            <person name="Schenkelaars Q."/>
            <person name="Jourda C."/>
            <person name="Duchesne M."/>
            <person name="Belahbib H."/>
            <person name="Rocher C."/>
            <person name="Selva M."/>
            <person name="Riesgo A."/>
            <person name="Vervoort M."/>
            <person name="Leys S.P."/>
            <person name="Kodjabachian L."/>
            <person name="Le Bivic A."/>
            <person name="Borchiellini C."/>
            <person name="Claverie J.M."/>
            <person name="Renard E."/>
        </authorList>
    </citation>
    <scope>NUCLEOTIDE SEQUENCE [LARGE SCALE GENOMIC DNA]</scope>
    <source>
        <strain evidence="1">SPO-2</strain>
    </source>
</reference>
<proteinExistence type="predicted"/>
<dbReference type="EMBL" id="JAKMXF010000066">
    <property type="protein sequence ID" value="KAI6659075.1"/>
    <property type="molecule type" value="Genomic_DNA"/>
</dbReference>
<gene>
    <name evidence="1" type="ORF">LOD99_14751</name>
</gene>
<sequence length="218" mass="25980">MMIKFLDKTTFQTKLAHFFYKLFYANTINKQNGSLLPPPLFYYLYKPIKKQATSTRNVVLNIPQATVERLTEELSKAPVSDKKYIQKMKYGSERIDPFAFHALSHSLFGFYSATLPNISNRMRMVFTFNVQEGSLKFCAILPSHEYEVFHKISLRAKNLNEVYEYFEKYNLYRFNQTLSPEEQYRHLIKMCTRKKFSESIIEYMKNDEDFIKLMQTKL</sequence>
<organism evidence="1 2">
    <name type="scientific">Oopsacas minuta</name>
    <dbReference type="NCBI Taxonomy" id="111878"/>
    <lineage>
        <taxon>Eukaryota</taxon>
        <taxon>Metazoa</taxon>
        <taxon>Porifera</taxon>
        <taxon>Hexactinellida</taxon>
        <taxon>Hexasterophora</taxon>
        <taxon>Lyssacinosida</taxon>
        <taxon>Leucopsacidae</taxon>
        <taxon>Oopsacas</taxon>
    </lineage>
</organism>
<name>A0AAV7KDZ5_9METZ</name>